<comment type="caution">
    <text evidence="2">The sequence shown here is derived from an EMBL/GenBank/DDBJ whole genome shotgun (WGS) entry which is preliminary data.</text>
</comment>
<keyword evidence="1" id="KW-0812">Transmembrane</keyword>
<dbReference type="Proteomes" id="UP000727456">
    <property type="component" value="Unassembled WGS sequence"/>
</dbReference>
<organism evidence="2 3">
    <name type="scientific">Sphingomonas vulcanisoli</name>
    <dbReference type="NCBI Taxonomy" id="1658060"/>
    <lineage>
        <taxon>Bacteria</taxon>
        <taxon>Pseudomonadati</taxon>
        <taxon>Pseudomonadota</taxon>
        <taxon>Alphaproteobacteria</taxon>
        <taxon>Sphingomonadales</taxon>
        <taxon>Sphingomonadaceae</taxon>
        <taxon>Sphingomonas</taxon>
    </lineage>
</organism>
<feature type="transmembrane region" description="Helical" evidence="1">
    <location>
        <begin position="55"/>
        <end position="75"/>
    </location>
</feature>
<gene>
    <name evidence="2" type="ORF">FHS31_001397</name>
</gene>
<accession>A0ABX0TQK7</accession>
<name>A0ABX0TQK7_9SPHN</name>
<dbReference type="EMBL" id="JAAOZC010000003">
    <property type="protein sequence ID" value="NIJ07787.1"/>
    <property type="molecule type" value="Genomic_DNA"/>
</dbReference>
<keyword evidence="3" id="KW-1185">Reference proteome</keyword>
<keyword evidence="1" id="KW-1133">Transmembrane helix</keyword>
<keyword evidence="1" id="KW-0472">Membrane</keyword>
<evidence type="ECO:0000256" key="1">
    <source>
        <dbReference type="SAM" id="Phobius"/>
    </source>
</evidence>
<feature type="transmembrane region" description="Helical" evidence="1">
    <location>
        <begin position="138"/>
        <end position="161"/>
    </location>
</feature>
<feature type="transmembrane region" description="Helical" evidence="1">
    <location>
        <begin position="30"/>
        <end position="49"/>
    </location>
</feature>
<reference evidence="2 3" key="1">
    <citation type="submission" date="2020-03" db="EMBL/GenBank/DDBJ databases">
        <title>Genomic Encyclopedia of Type Strains, Phase III (KMG-III): the genomes of soil and plant-associated and newly described type strains.</title>
        <authorList>
            <person name="Whitman W."/>
        </authorList>
    </citation>
    <scope>NUCLEOTIDE SEQUENCE [LARGE SCALE GENOMIC DNA]</scope>
    <source>
        <strain evidence="2 3">CECT 8804</strain>
    </source>
</reference>
<feature type="transmembrane region" description="Helical" evidence="1">
    <location>
        <begin position="273"/>
        <end position="298"/>
    </location>
</feature>
<sequence>MDSLVARSKPARAPLDFERMELSPGIVQRWLVPALSIAILGGAVLQLRNLDFHRLIAMTPVSPLFWAVFLVSYFFQPASEWVIFHRLWDLPKRAILPLLRKRLTNEVLLGYSGEVYFYTWARRNAAMVTAPFGAVKDVAILSAAVANVVTLVLVAACWPLLNGIKLGFDGEMITGSAAIITVGSLATMLFRRFLFSLGTRDLLFIAGVHLVRIIANLALTAALWAMIMPSAPLSWWLLLVTLRMLVSRLPLIPNKDLVFAGLAAFMIGRETDTTALVSLIAGLTLAAHLAVGAGLGALDLAGASEEAKA</sequence>
<proteinExistence type="predicted"/>
<evidence type="ECO:0000313" key="2">
    <source>
        <dbReference type="EMBL" id="NIJ07787.1"/>
    </source>
</evidence>
<evidence type="ECO:0000313" key="3">
    <source>
        <dbReference type="Proteomes" id="UP000727456"/>
    </source>
</evidence>
<feature type="transmembrane region" description="Helical" evidence="1">
    <location>
        <begin position="173"/>
        <end position="190"/>
    </location>
</feature>
<dbReference type="RefSeq" id="WP_243843329.1">
    <property type="nucleotide sequence ID" value="NZ_JAAOZC010000003.1"/>
</dbReference>
<evidence type="ECO:0008006" key="4">
    <source>
        <dbReference type="Google" id="ProtNLM"/>
    </source>
</evidence>
<protein>
    <recommendedName>
        <fullName evidence="4">Flippase-like domain-containing protein</fullName>
    </recommendedName>
</protein>